<keyword evidence="2" id="KW-0472">Membrane</keyword>
<gene>
    <name evidence="3" type="ORF">H9831_07330</name>
</gene>
<evidence type="ECO:0000256" key="1">
    <source>
        <dbReference type="SAM" id="MobiDB-lite"/>
    </source>
</evidence>
<keyword evidence="2" id="KW-1133">Transmembrane helix</keyword>
<reference evidence="3" key="1">
    <citation type="journal article" date="2021" name="PeerJ">
        <title>Extensive microbial diversity within the chicken gut microbiome revealed by metagenomics and culture.</title>
        <authorList>
            <person name="Gilroy R."/>
            <person name="Ravi A."/>
            <person name="Getino M."/>
            <person name="Pursley I."/>
            <person name="Horton D.L."/>
            <person name="Alikhan N.F."/>
            <person name="Baker D."/>
            <person name="Gharbi K."/>
            <person name="Hall N."/>
            <person name="Watson M."/>
            <person name="Adriaenssens E.M."/>
            <person name="Foster-Nyarko E."/>
            <person name="Jarju S."/>
            <person name="Secka A."/>
            <person name="Antonio M."/>
            <person name="Oren A."/>
            <person name="Chaudhuri R.R."/>
            <person name="La Ragione R."/>
            <person name="Hildebrand F."/>
            <person name="Pallen M.J."/>
        </authorList>
    </citation>
    <scope>NUCLEOTIDE SEQUENCE</scope>
    <source>
        <strain evidence="3">ChiSxjej3B15-24422</strain>
    </source>
</reference>
<feature type="transmembrane region" description="Helical" evidence="2">
    <location>
        <begin position="63"/>
        <end position="87"/>
    </location>
</feature>
<keyword evidence="2" id="KW-0812">Transmembrane</keyword>
<feature type="transmembrane region" description="Helical" evidence="2">
    <location>
        <begin position="94"/>
        <end position="115"/>
    </location>
</feature>
<evidence type="ECO:0000313" key="3">
    <source>
        <dbReference type="EMBL" id="HIY60474.1"/>
    </source>
</evidence>
<accession>A0A9D2C723</accession>
<comment type="caution">
    <text evidence="3">The sequence shown here is derived from an EMBL/GenBank/DDBJ whole genome shotgun (WGS) entry which is preliminary data.</text>
</comment>
<feature type="compositionally biased region" description="Basic and acidic residues" evidence="1">
    <location>
        <begin position="150"/>
        <end position="162"/>
    </location>
</feature>
<organism evidence="3 4">
    <name type="scientific">Candidatus Eisenbergiella pullistercoris</name>
    <dbReference type="NCBI Taxonomy" id="2838555"/>
    <lineage>
        <taxon>Bacteria</taxon>
        <taxon>Bacillati</taxon>
        <taxon>Bacillota</taxon>
        <taxon>Clostridia</taxon>
        <taxon>Lachnospirales</taxon>
        <taxon>Lachnospiraceae</taxon>
        <taxon>Eisenbergiella</taxon>
    </lineage>
</organism>
<dbReference type="EMBL" id="DXDD01000093">
    <property type="protein sequence ID" value="HIY60474.1"/>
    <property type="molecule type" value="Genomic_DNA"/>
</dbReference>
<evidence type="ECO:0000313" key="4">
    <source>
        <dbReference type="Proteomes" id="UP000824007"/>
    </source>
</evidence>
<sequence length="349" mass="38253">MNQNPGTENTCYPQDDYYYDHESGSYKKRGASSPAGSSSNDRKESENGGGTALTALSLALAGLFIRLFPFGFILDFCALCLGIYAFVRKRRRALAAAAVIFSLFSLFSSGAFFIFTHRIGGIRPPSETQTEDTRSDSPETGQPGALSAEESERQAAQERDSNLTREEYALSDQLLVFFENGNLTDVNLHMNVIFYDGDDQMLSIEERYLNSIPAGGRSVISIPAPRDQDYAPVAYDHYEFIVESEEIDPSYECRNYGASLEIASNIGSDGSVLAAVANPAGLTFNNVELACIYYQAGQPAGITTQYIHDLAEQGVVKFSTPYISTPDGSVLLSFDSYEILVLETDYNID</sequence>
<evidence type="ECO:0008006" key="5">
    <source>
        <dbReference type="Google" id="ProtNLM"/>
    </source>
</evidence>
<feature type="region of interest" description="Disordered" evidence="1">
    <location>
        <begin position="123"/>
        <end position="162"/>
    </location>
</feature>
<reference evidence="3" key="2">
    <citation type="submission" date="2021-04" db="EMBL/GenBank/DDBJ databases">
        <authorList>
            <person name="Gilroy R."/>
        </authorList>
    </citation>
    <scope>NUCLEOTIDE SEQUENCE</scope>
    <source>
        <strain evidence="3">ChiSxjej3B15-24422</strain>
    </source>
</reference>
<proteinExistence type="predicted"/>
<name>A0A9D2C723_9FIRM</name>
<dbReference type="AlphaFoldDB" id="A0A9D2C723"/>
<feature type="compositionally biased region" description="Polar residues" evidence="1">
    <location>
        <begin position="1"/>
        <end position="12"/>
    </location>
</feature>
<feature type="region of interest" description="Disordered" evidence="1">
    <location>
        <begin position="1"/>
        <end position="48"/>
    </location>
</feature>
<evidence type="ECO:0000256" key="2">
    <source>
        <dbReference type="SAM" id="Phobius"/>
    </source>
</evidence>
<dbReference type="Proteomes" id="UP000824007">
    <property type="component" value="Unassembled WGS sequence"/>
</dbReference>
<protein>
    <recommendedName>
        <fullName evidence="5">DUF4190 domain-containing protein</fullName>
    </recommendedName>
</protein>